<reference evidence="8 9" key="1">
    <citation type="submission" date="2019-08" db="EMBL/GenBank/DDBJ databases">
        <title>Complete genome sequence of Candidatus Uab amorphum.</title>
        <authorList>
            <person name="Shiratori T."/>
            <person name="Suzuki S."/>
            <person name="Kakizawa Y."/>
            <person name="Ishida K."/>
        </authorList>
    </citation>
    <scope>NUCLEOTIDE SEQUENCE [LARGE SCALE GENOMIC DNA]</scope>
    <source>
        <strain evidence="8 9">SRT547</strain>
    </source>
</reference>
<organism evidence="8 9">
    <name type="scientific">Uabimicrobium amorphum</name>
    <dbReference type="NCBI Taxonomy" id="2596890"/>
    <lineage>
        <taxon>Bacteria</taxon>
        <taxon>Pseudomonadati</taxon>
        <taxon>Planctomycetota</taxon>
        <taxon>Candidatus Uabimicrobiia</taxon>
        <taxon>Candidatus Uabimicrobiales</taxon>
        <taxon>Candidatus Uabimicrobiaceae</taxon>
        <taxon>Candidatus Uabimicrobium</taxon>
    </lineage>
</organism>
<evidence type="ECO:0000256" key="2">
    <source>
        <dbReference type="ARBA" id="ARBA00023015"/>
    </source>
</evidence>
<dbReference type="SUPFAM" id="SSF88946">
    <property type="entry name" value="Sigma2 domain of RNA polymerase sigma factors"/>
    <property type="match status" value="1"/>
</dbReference>
<dbReference type="Pfam" id="PF04542">
    <property type="entry name" value="Sigma70_r2"/>
    <property type="match status" value="1"/>
</dbReference>
<evidence type="ECO:0000256" key="1">
    <source>
        <dbReference type="ARBA" id="ARBA00010641"/>
    </source>
</evidence>
<dbReference type="GO" id="GO:0000428">
    <property type="term" value="C:DNA-directed RNA polymerase complex"/>
    <property type="evidence" value="ECO:0007669"/>
    <property type="project" value="UniProtKB-KW"/>
</dbReference>
<evidence type="ECO:0000256" key="5">
    <source>
        <dbReference type="ARBA" id="ARBA00023163"/>
    </source>
</evidence>
<dbReference type="InterPro" id="IPR013325">
    <property type="entry name" value="RNA_pol_sigma_r2"/>
</dbReference>
<dbReference type="InterPro" id="IPR014284">
    <property type="entry name" value="RNA_pol_sigma-70_dom"/>
</dbReference>
<dbReference type="Gene3D" id="1.10.1740.10">
    <property type="match status" value="1"/>
</dbReference>
<feature type="domain" description="RNA polymerase sigma-70 region 2" evidence="6">
    <location>
        <begin position="14"/>
        <end position="78"/>
    </location>
</feature>
<dbReference type="PANTHER" id="PTHR43133">
    <property type="entry name" value="RNA POLYMERASE ECF-TYPE SIGMA FACTO"/>
    <property type="match status" value="1"/>
</dbReference>
<sequence>MAKSTKELWMENVFDDFGGLILNYIKTIVGDAHQAEDVMQNVFIKLWKTEIETLSNVKAYVITAARNEALTYIRKRNKTHLRPIAKECQLFSREENTLRKMCIEEALLELPQEQREIVFLKIYAQLTFQKIADTLNIPLNTASSRYRYAMEKLSQILGEKNHE</sequence>
<evidence type="ECO:0000256" key="3">
    <source>
        <dbReference type="ARBA" id="ARBA00023082"/>
    </source>
</evidence>
<dbReference type="InterPro" id="IPR036388">
    <property type="entry name" value="WH-like_DNA-bd_sf"/>
</dbReference>
<gene>
    <name evidence="8" type="ORF">UABAM_03625</name>
</gene>
<comment type="similarity">
    <text evidence="1">Belongs to the sigma-70 factor family. ECF subfamily.</text>
</comment>
<dbReference type="InterPro" id="IPR007627">
    <property type="entry name" value="RNA_pol_sigma70_r2"/>
</dbReference>
<proteinExistence type="inferred from homology"/>
<dbReference type="PANTHER" id="PTHR43133:SF8">
    <property type="entry name" value="RNA POLYMERASE SIGMA FACTOR HI_1459-RELATED"/>
    <property type="match status" value="1"/>
</dbReference>
<dbReference type="InterPro" id="IPR013249">
    <property type="entry name" value="RNA_pol_sigma70_r4_t2"/>
</dbReference>
<dbReference type="GO" id="GO:0006352">
    <property type="term" value="P:DNA-templated transcription initiation"/>
    <property type="evidence" value="ECO:0007669"/>
    <property type="project" value="InterPro"/>
</dbReference>
<dbReference type="GO" id="GO:0003677">
    <property type="term" value="F:DNA binding"/>
    <property type="evidence" value="ECO:0007669"/>
    <property type="project" value="UniProtKB-KW"/>
</dbReference>
<keyword evidence="4" id="KW-0238">DNA-binding</keyword>
<evidence type="ECO:0000256" key="4">
    <source>
        <dbReference type="ARBA" id="ARBA00023125"/>
    </source>
</evidence>
<dbReference type="InterPro" id="IPR013324">
    <property type="entry name" value="RNA_pol_sigma_r3/r4-like"/>
</dbReference>
<dbReference type="KEGG" id="uam:UABAM_03625"/>
<dbReference type="OrthoDB" id="289887at2"/>
<keyword evidence="3" id="KW-0731">Sigma factor</keyword>
<keyword evidence="8" id="KW-0240">DNA-directed RNA polymerase</keyword>
<dbReference type="EMBL" id="AP019860">
    <property type="protein sequence ID" value="BBM85262.1"/>
    <property type="molecule type" value="Genomic_DNA"/>
</dbReference>
<dbReference type="Pfam" id="PF08281">
    <property type="entry name" value="Sigma70_r4_2"/>
    <property type="match status" value="1"/>
</dbReference>
<dbReference type="SUPFAM" id="SSF88659">
    <property type="entry name" value="Sigma3 and sigma4 domains of RNA polymerase sigma factors"/>
    <property type="match status" value="1"/>
</dbReference>
<keyword evidence="5" id="KW-0804">Transcription</keyword>
<evidence type="ECO:0000313" key="9">
    <source>
        <dbReference type="Proteomes" id="UP000326354"/>
    </source>
</evidence>
<evidence type="ECO:0000313" key="8">
    <source>
        <dbReference type="EMBL" id="BBM85262.1"/>
    </source>
</evidence>
<dbReference type="InterPro" id="IPR039425">
    <property type="entry name" value="RNA_pol_sigma-70-like"/>
</dbReference>
<dbReference type="NCBIfam" id="TIGR02937">
    <property type="entry name" value="sigma70-ECF"/>
    <property type="match status" value="1"/>
</dbReference>
<dbReference type="GO" id="GO:0016987">
    <property type="term" value="F:sigma factor activity"/>
    <property type="evidence" value="ECO:0007669"/>
    <property type="project" value="UniProtKB-KW"/>
</dbReference>
<keyword evidence="2" id="KW-0805">Transcription regulation</keyword>
<dbReference type="Proteomes" id="UP000326354">
    <property type="component" value="Chromosome"/>
</dbReference>
<dbReference type="Gene3D" id="1.10.10.10">
    <property type="entry name" value="Winged helix-like DNA-binding domain superfamily/Winged helix DNA-binding domain"/>
    <property type="match status" value="1"/>
</dbReference>
<name>A0A5S9F481_UABAM</name>
<keyword evidence="9" id="KW-1185">Reference proteome</keyword>
<feature type="domain" description="RNA polymerase sigma factor 70 region 4 type 2" evidence="7">
    <location>
        <begin position="101"/>
        <end position="153"/>
    </location>
</feature>
<dbReference type="AlphaFoldDB" id="A0A5S9F481"/>
<evidence type="ECO:0000259" key="6">
    <source>
        <dbReference type="Pfam" id="PF04542"/>
    </source>
</evidence>
<evidence type="ECO:0000259" key="7">
    <source>
        <dbReference type="Pfam" id="PF08281"/>
    </source>
</evidence>
<dbReference type="RefSeq" id="WP_151969372.1">
    <property type="nucleotide sequence ID" value="NZ_AP019860.1"/>
</dbReference>
<accession>A0A5S9F481</accession>
<protein>
    <submittedName>
        <fullName evidence="8">DNA-directed RNA polymerase sigma-70 factor</fullName>
    </submittedName>
</protein>